<dbReference type="InterPro" id="IPR052577">
    <property type="entry name" value="VWA7"/>
</dbReference>
<dbReference type="PANTHER" id="PTHR14905">
    <property type="entry name" value="NG37"/>
    <property type="match status" value="1"/>
</dbReference>
<feature type="chain" id="PRO_5012912630" evidence="2">
    <location>
        <begin position="23"/>
        <end position="961"/>
    </location>
</feature>
<gene>
    <name evidence="3" type="ORF">PENCOP_c002G04899</name>
</gene>
<feature type="region of interest" description="Disordered" evidence="1">
    <location>
        <begin position="579"/>
        <end position="657"/>
    </location>
</feature>
<dbReference type="InterPro" id="IPR010816">
    <property type="entry name" value="Het-C"/>
</dbReference>
<comment type="caution">
    <text evidence="3">The sequence shown here is derived from an EMBL/GenBank/DDBJ whole genome shotgun (WGS) entry which is preliminary data.</text>
</comment>
<feature type="region of interest" description="Disordered" evidence="1">
    <location>
        <begin position="911"/>
        <end position="961"/>
    </location>
</feature>
<organism evidence="3 4">
    <name type="scientific">Penicillium coprophilum</name>
    <dbReference type="NCBI Taxonomy" id="36646"/>
    <lineage>
        <taxon>Eukaryota</taxon>
        <taxon>Fungi</taxon>
        <taxon>Dikarya</taxon>
        <taxon>Ascomycota</taxon>
        <taxon>Pezizomycotina</taxon>
        <taxon>Eurotiomycetes</taxon>
        <taxon>Eurotiomycetidae</taxon>
        <taxon>Eurotiales</taxon>
        <taxon>Aspergillaceae</taxon>
        <taxon>Penicillium</taxon>
    </lineage>
</organism>
<dbReference type="AlphaFoldDB" id="A0A1V6V0Q4"/>
<name>A0A1V6V0Q4_9EURO</name>
<feature type="compositionally biased region" description="Low complexity" evidence="1">
    <location>
        <begin position="714"/>
        <end position="743"/>
    </location>
</feature>
<dbReference type="PANTHER" id="PTHR14905:SF7">
    <property type="entry name" value="VON WILLEBRAND FACTOR A DOMAIN-CONTAINING PROTEIN 7"/>
    <property type="match status" value="1"/>
</dbReference>
<dbReference type="Proteomes" id="UP000191500">
    <property type="component" value="Unassembled WGS sequence"/>
</dbReference>
<reference evidence="4" key="1">
    <citation type="journal article" date="2017" name="Nat. Microbiol.">
        <title>Global analysis of biosynthetic gene clusters reveals vast potential of secondary metabolite production in Penicillium species.</title>
        <authorList>
            <person name="Nielsen J.C."/>
            <person name="Grijseels S."/>
            <person name="Prigent S."/>
            <person name="Ji B."/>
            <person name="Dainat J."/>
            <person name="Nielsen K.F."/>
            <person name="Frisvad J.C."/>
            <person name="Workman M."/>
            <person name="Nielsen J."/>
        </authorList>
    </citation>
    <scope>NUCLEOTIDE SEQUENCE [LARGE SCALE GENOMIC DNA]</scope>
    <source>
        <strain evidence="4">IBT 31321</strain>
    </source>
</reference>
<accession>A0A1V6V0Q4</accession>
<evidence type="ECO:0000256" key="1">
    <source>
        <dbReference type="SAM" id="MobiDB-lite"/>
    </source>
</evidence>
<evidence type="ECO:0000256" key="2">
    <source>
        <dbReference type="SAM" id="SignalP"/>
    </source>
</evidence>
<dbReference type="STRING" id="36646.A0A1V6V0Q4"/>
<sequence>MPLLHAGSALLVLLLILPQVHAFGAGNIASISAVEGKNWRHGDIEDVLKTLAFISGHKWTSTMVKRVYFGNWLRDYSQAMDVGTLKNLQADTIRVLVWVLSFLSFGYATGEFEVTSDRLGVYRPEEHIDNPKDYADNEDARQYDKRLRPPVRAIELEIDPSTGMKNYIANEKGDWATSTGFIKFSLSRSIHYGRTYTNGGHKKGNEEDLCEALRCLGQGLHTLEDFAAHTNYVELALREMGFKNVFPHTGTATQINLQGHRVFPLITGTFGMVDFFHSVMGEANDHFTQSEVNEMDLALGNAEANAQSNNSLGALTGLLGKIPGTRELVSEAEGLKRSSAEQEMANRSRSAGTGYAQSASNSHERSRAEPTQSSGGSKPGAGLDGMPDFNPQETVAKIYPILAFRDKVVRKLNSIIEKIPGLESLVEKISETLTVFIMSLLAPFVRPLIKAASKSIQSGSAGVIDASGKHQYEPWTDPHCTDPTHSLLSKDHFANILNEPAGRVASSIVEYVAPRILYAWQHVDVSEDEVLNDCMQVFHHPAVRNMRNDAHRTMFEAVEKWAHGRSDRGASLDSILSSEGVRSGRNTGGVSHTHSGGHSGFAALGGASQGQSQTHSQSQSHGHNNNGGHSSGGFSSFLPQQNQQQSNNSSSGMPWDKLSSIPGLSNLGKLESKFSNFLPGGLSRDANDEGAQHSSYQSHQAGGVYEAPHPPPQQHGGYHQPQHVRQPSHGYQGHQQYEQHYGGSQDPSSYRQQNDHYSHPQPHTAHNAPPHVDQWINENHLIWTLCAALAAHGQDSYWTHLFEDIHRAQWDQIQVSVEQAQGADRFLLDIPPPPLVLAVFRNSNRTAGQNHVITATRAGVRSNGGLLDFLRYVYHGGVTLADVFIVALHGREFTGLAAISPPYAALGLPDPNSDVPVLTLPPTHGDESPPPPPYRDATPPPRYSPPPPYSGDSSAPPDGSQ</sequence>
<feature type="compositionally biased region" description="Low complexity" evidence="1">
    <location>
        <begin position="605"/>
        <end position="651"/>
    </location>
</feature>
<feature type="region of interest" description="Disordered" evidence="1">
    <location>
        <begin position="330"/>
        <end position="389"/>
    </location>
</feature>
<feature type="compositionally biased region" description="Pro residues" evidence="1">
    <location>
        <begin position="928"/>
        <end position="949"/>
    </location>
</feature>
<evidence type="ECO:0000313" key="4">
    <source>
        <dbReference type="Proteomes" id="UP000191500"/>
    </source>
</evidence>
<dbReference type="Pfam" id="PF07217">
    <property type="entry name" value="Het-C"/>
    <property type="match status" value="1"/>
</dbReference>
<feature type="compositionally biased region" description="Basic and acidic residues" evidence="1">
    <location>
        <begin position="333"/>
        <end position="346"/>
    </location>
</feature>
<feature type="signal peptide" evidence="2">
    <location>
        <begin position="1"/>
        <end position="22"/>
    </location>
</feature>
<proteinExistence type="predicted"/>
<keyword evidence="2" id="KW-0732">Signal</keyword>
<evidence type="ECO:0000313" key="3">
    <source>
        <dbReference type="EMBL" id="OQE44252.1"/>
    </source>
</evidence>
<feature type="compositionally biased region" description="Low complexity" evidence="1">
    <location>
        <begin position="950"/>
        <end position="961"/>
    </location>
</feature>
<feature type="region of interest" description="Disordered" evidence="1">
    <location>
        <begin position="681"/>
        <end position="771"/>
    </location>
</feature>
<feature type="compositionally biased region" description="Polar residues" evidence="1">
    <location>
        <begin position="347"/>
        <end position="361"/>
    </location>
</feature>
<keyword evidence="4" id="KW-1185">Reference proteome</keyword>
<dbReference type="EMBL" id="MDDG01000002">
    <property type="protein sequence ID" value="OQE44252.1"/>
    <property type="molecule type" value="Genomic_DNA"/>
</dbReference>
<protein>
    <submittedName>
        <fullName evidence="3">Uncharacterized protein</fullName>
    </submittedName>
</protein>